<proteinExistence type="predicted"/>
<sequence>VLVRPPVREVIIGVGENAASIGGKLVLYRHDLRYSNPTSFFIDVPDNLEAEAFAARIKAIEEWTYIYIGTNLRLDGIALRGVSQDPKIFATAAKKLAELSNWPIMLCSLNPKMLATAANAIADKQPLLYAATLDTWAEVGEIARKHGLPLVAYAPGSLDNLSSLVSTLRALGVEDIVLDPGTASKKGLGTT</sequence>
<feature type="non-terminal residue" evidence="2">
    <location>
        <position position="191"/>
    </location>
</feature>
<dbReference type="PANTHER" id="PTHR36214">
    <property type="match status" value="1"/>
</dbReference>
<dbReference type="Pfam" id="PF03599">
    <property type="entry name" value="CdhD"/>
    <property type="match status" value="1"/>
</dbReference>
<protein>
    <recommendedName>
        <fullName evidence="1">CO dehydrogenase/acetyl-CoA synthase delta subunit TIM barrel domain-containing protein</fullName>
    </recommendedName>
</protein>
<reference evidence="2" key="1">
    <citation type="journal article" date="2014" name="Front. Microbiol.">
        <title>High frequency of phylogenetically diverse reductive dehalogenase-homologous genes in deep subseafloor sedimentary metagenomes.</title>
        <authorList>
            <person name="Kawai M."/>
            <person name="Futagami T."/>
            <person name="Toyoda A."/>
            <person name="Takaki Y."/>
            <person name="Nishi S."/>
            <person name="Hori S."/>
            <person name="Arai W."/>
            <person name="Tsubouchi T."/>
            <person name="Morono Y."/>
            <person name="Uchiyama I."/>
            <person name="Ito T."/>
            <person name="Fujiyama A."/>
            <person name="Inagaki F."/>
            <person name="Takami H."/>
        </authorList>
    </citation>
    <scope>NUCLEOTIDE SEQUENCE</scope>
    <source>
        <strain evidence="2">Expedition CK06-06</strain>
    </source>
</reference>
<dbReference type="PANTHER" id="PTHR36214:SF3">
    <property type="entry name" value="ACETYL-COA DECARBONYLASE_SYNTHASE COMPLEX SUBUNIT GAMMA"/>
    <property type="match status" value="1"/>
</dbReference>
<dbReference type="InterPro" id="IPR016041">
    <property type="entry name" value="Ac-CoA_synth_d_su_TIM-brl"/>
</dbReference>
<dbReference type="SUPFAM" id="SSF51717">
    <property type="entry name" value="Dihydropteroate synthetase-like"/>
    <property type="match status" value="1"/>
</dbReference>
<feature type="domain" description="CO dehydrogenase/acetyl-CoA synthase delta subunit TIM barrel" evidence="1">
    <location>
        <begin position="9"/>
        <end position="189"/>
    </location>
</feature>
<dbReference type="InterPro" id="IPR011005">
    <property type="entry name" value="Dihydropteroate_synth-like_sf"/>
</dbReference>
<evidence type="ECO:0000313" key="2">
    <source>
        <dbReference type="EMBL" id="GAH39622.1"/>
    </source>
</evidence>
<comment type="caution">
    <text evidence="2">The sequence shown here is derived from an EMBL/GenBank/DDBJ whole genome shotgun (WGS) entry which is preliminary data.</text>
</comment>
<accession>X1F3V8</accession>
<dbReference type="InterPro" id="IPR051069">
    <property type="entry name" value="ACDS_complex_subunit"/>
</dbReference>
<organism evidence="2">
    <name type="scientific">marine sediment metagenome</name>
    <dbReference type="NCBI Taxonomy" id="412755"/>
    <lineage>
        <taxon>unclassified sequences</taxon>
        <taxon>metagenomes</taxon>
        <taxon>ecological metagenomes</taxon>
    </lineage>
</organism>
<dbReference type="EMBL" id="BARU01013679">
    <property type="protein sequence ID" value="GAH39622.1"/>
    <property type="molecule type" value="Genomic_DNA"/>
</dbReference>
<feature type="non-terminal residue" evidence="2">
    <location>
        <position position="1"/>
    </location>
</feature>
<evidence type="ECO:0000259" key="1">
    <source>
        <dbReference type="Pfam" id="PF03599"/>
    </source>
</evidence>
<dbReference type="AlphaFoldDB" id="X1F3V8"/>
<name>X1F3V8_9ZZZZ</name>
<gene>
    <name evidence="2" type="ORF">S03H2_24563</name>
</gene>
<dbReference type="Gene3D" id="3.20.20.20">
    <property type="entry name" value="Dihydropteroate synthase-like"/>
    <property type="match status" value="1"/>
</dbReference>